<evidence type="ECO:0000313" key="2">
    <source>
        <dbReference type="Proteomes" id="UP000251197"/>
    </source>
</evidence>
<reference evidence="1 2" key="1">
    <citation type="submission" date="2018-06" db="EMBL/GenBank/DDBJ databases">
        <authorList>
            <consortium name="Pathogen Informatics"/>
            <person name="Doyle S."/>
        </authorList>
    </citation>
    <scope>NUCLEOTIDE SEQUENCE [LARGE SCALE GENOMIC DNA]</scope>
    <source>
        <strain evidence="1 2">NCTC12120</strain>
    </source>
</reference>
<dbReference type="AlphaFoldDB" id="A0A2X3KYM0"/>
<dbReference type="Pfam" id="PF19268">
    <property type="entry name" value="CIS_TMP"/>
    <property type="match status" value="1"/>
</dbReference>
<dbReference type="InterPro" id="IPR045538">
    <property type="entry name" value="CIS_TMP"/>
</dbReference>
<organism evidence="1 2">
    <name type="scientific">Cedecea neteri</name>
    <dbReference type="NCBI Taxonomy" id="158822"/>
    <lineage>
        <taxon>Bacteria</taxon>
        <taxon>Pseudomonadati</taxon>
        <taxon>Pseudomonadota</taxon>
        <taxon>Gammaproteobacteria</taxon>
        <taxon>Enterobacterales</taxon>
        <taxon>Enterobacteriaceae</taxon>
        <taxon>Cedecea</taxon>
    </lineage>
</organism>
<sequence length="119" mass="13607">MSHRTDSAPEYQLLLNKVLCGIEPSTPIPQHIPLPDGAESLIEGLLTAIIAHWKVLGNTSISGLQTTFIQREGLLTFTPQHWQLNVIPGTFDMLLDQLPWRFQTIKYPWMDKPLFVSWR</sequence>
<gene>
    <name evidence="1" type="ORF">NCTC12120_05870</name>
</gene>
<dbReference type="EMBL" id="UAVU01000009">
    <property type="protein sequence ID" value="SQC92670.1"/>
    <property type="molecule type" value="Genomic_DNA"/>
</dbReference>
<dbReference type="Proteomes" id="UP000251197">
    <property type="component" value="Unassembled WGS sequence"/>
</dbReference>
<protein>
    <submittedName>
        <fullName evidence="1">Uncharacterized protein</fullName>
    </submittedName>
</protein>
<evidence type="ECO:0000313" key="1">
    <source>
        <dbReference type="EMBL" id="SQC92670.1"/>
    </source>
</evidence>
<proteinExistence type="predicted"/>
<accession>A0A2X3KYM0</accession>
<name>A0A2X3KYM0_9ENTR</name>